<comment type="caution">
    <text evidence="2">The sequence shown here is derived from an EMBL/GenBank/DDBJ whole genome shotgun (WGS) entry which is preliminary data.</text>
</comment>
<name>A0A8J4M3C1_9BACL</name>
<proteinExistence type="predicted"/>
<accession>A0A8J4M3C1</accession>
<sequence length="232" mass="26523">MNTETFAEHIFRQQSNCQLIIVGKDDQGEALCYEDQFQIVESRPCQITVSLPIEDEHPLKTICTIEFVELSIRDRGVPYFAFVNVIDQACTDRTFTAMLEVPVHLHSSENRKFIRIDFPTVLPITCSIVGVRGRSTHHGVPFEADMIDVCGGGLSFLTKKRLFSPLYLKIRVDLPGFAAPFDVYGDIARISPYRQDYYRIAVTFKEVDEGLVQRIDDYCRAYRERALEGSEI</sequence>
<organism evidence="2 3">
    <name type="scientific">Xylanibacillus composti</name>
    <dbReference type="NCBI Taxonomy" id="1572762"/>
    <lineage>
        <taxon>Bacteria</taxon>
        <taxon>Bacillati</taxon>
        <taxon>Bacillota</taxon>
        <taxon>Bacilli</taxon>
        <taxon>Bacillales</taxon>
        <taxon>Paenibacillaceae</taxon>
        <taxon>Xylanibacillus</taxon>
    </lineage>
</organism>
<dbReference type="AlphaFoldDB" id="A0A8J4M3C1"/>
<dbReference type="EMBL" id="BOVK01000037">
    <property type="protein sequence ID" value="GIQ69950.1"/>
    <property type="molecule type" value="Genomic_DNA"/>
</dbReference>
<dbReference type="RefSeq" id="WP_213412737.1">
    <property type="nucleotide sequence ID" value="NZ_BOVK01000037.1"/>
</dbReference>
<dbReference type="Pfam" id="PF07238">
    <property type="entry name" value="PilZ"/>
    <property type="match status" value="1"/>
</dbReference>
<evidence type="ECO:0000313" key="2">
    <source>
        <dbReference type="EMBL" id="GIQ69950.1"/>
    </source>
</evidence>
<reference evidence="2" key="1">
    <citation type="submission" date="2021-04" db="EMBL/GenBank/DDBJ databases">
        <title>Draft genome sequence of Xylanibacillus composti strain K13.</title>
        <authorList>
            <person name="Uke A."/>
            <person name="Chhe C."/>
            <person name="Baramee S."/>
            <person name="Kosugi A."/>
        </authorList>
    </citation>
    <scope>NUCLEOTIDE SEQUENCE</scope>
    <source>
        <strain evidence="2">K13</strain>
    </source>
</reference>
<evidence type="ECO:0000259" key="1">
    <source>
        <dbReference type="Pfam" id="PF07238"/>
    </source>
</evidence>
<dbReference type="Proteomes" id="UP000677918">
    <property type="component" value="Unassembled WGS sequence"/>
</dbReference>
<gene>
    <name evidence="2" type="ORF">XYCOK13_27740</name>
</gene>
<dbReference type="GO" id="GO:0035438">
    <property type="term" value="F:cyclic-di-GMP binding"/>
    <property type="evidence" value="ECO:0007669"/>
    <property type="project" value="InterPro"/>
</dbReference>
<feature type="domain" description="PilZ" evidence="1">
    <location>
        <begin position="110"/>
        <end position="220"/>
    </location>
</feature>
<evidence type="ECO:0000313" key="3">
    <source>
        <dbReference type="Proteomes" id="UP000677918"/>
    </source>
</evidence>
<protein>
    <recommendedName>
        <fullName evidence="1">PilZ domain-containing protein</fullName>
    </recommendedName>
</protein>
<keyword evidence="3" id="KW-1185">Reference proteome</keyword>
<dbReference type="InterPro" id="IPR009875">
    <property type="entry name" value="PilZ_domain"/>
</dbReference>